<evidence type="ECO:0000256" key="4">
    <source>
        <dbReference type="ARBA" id="ARBA00007389"/>
    </source>
</evidence>
<dbReference type="Gene3D" id="3.20.20.150">
    <property type="entry name" value="Divalent-metal-dependent TIM barrel enzymes"/>
    <property type="match status" value="1"/>
</dbReference>
<dbReference type="InterPro" id="IPR036237">
    <property type="entry name" value="Xyl_isomerase-like_sf"/>
</dbReference>
<dbReference type="EMBL" id="FRBH01000003">
    <property type="protein sequence ID" value="SHK73953.1"/>
    <property type="molecule type" value="Genomic_DNA"/>
</dbReference>
<gene>
    <name evidence="9" type="primary">uxuA</name>
    <name evidence="10" type="ORF">SAMN05443634_103105</name>
</gene>
<dbReference type="Proteomes" id="UP000184120">
    <property type="component" value="Unassembled WGS sequence"/>
</dbReference>
<comment type="similarity">
    <text evidence="4 9">Belongs to the mannonate dehydratase family.</text>
</comment>
<dbReference type="NCBIfam" id="TIGR00695">
    <property type="entry name" value="uxuA"/>
    <property type="match status" value="1"/>
</dbReference>
<dbReference type="GO" id="GO:0008927">
    <property type="term" value="F:mannonate dehydratase activity"/>
    <property type="evidence" value="ECO:0007669"/>
    <property type="project" value="UniProtKB-UniRule"/>
</dbReference>
<evidence type="ECO:0000256" key="1">
    <source>
        <dbReference type="ARBA" id="ARBA00001794"/>
    </source>
</evidence>
<dbReference type="HAMAP" id="MF_00106">
    <property type="entry name" value="UxuA"/>
    <property type="match status" value="1"/>
</dbReference>
<dbReference type="Pfam" id="PF03786">
    <property type="entry name" value="UxuA"/>
    <property type="match status" value="1"/>
</dbReference>
<sequence length="401" mass="45875">MVDLVHGVEFNSRKRMKKLEQTWRWYGPEDTVSLQDIKQAGATGIVTALHHIAHGEVWSKEEILKRKEIIEAAGLRWSVVESVPVHEAIKTKSSDADKYIENYNTTLANLSECGIKTICYNFMPVLDWTRTQLDLEMEDGSKALYFDWIDLAYFDIYVLQRENAENDYSTEIKKAVEEKKKTILTQEIDTLAENILMGIPGENNITLESLKESINTYKAIGKDGLRNNLSYFLQSIEKTCVENEIKMTIHPDDPPFPILGLPRIISNLEDYEWLLSAVDKDYNGVCFCSGSLGANAENNLPEIFEYVKNRVHFIHLRNVKRDEIGSFYEADHLNGDVNMYQVMKKVVEENQTRRISIPFRPDHGHQMLDDLNKVTNPGYSAIGRLRGLAELRGLELGILGQ</sequence>
<evidence type="ECO:0000256" key="5">
    <source>
        <dbReference type="ARBA" id="ARBA00012927"/>
    </source>
</evidence>
<dbReference type="SUPFAM" id="SSF51658">
    <property type="entry name" value="Xylose isomerase-like"/>
    <property type="match status" value="1"/>
</dbReference>
<keyword evidence="7 9" id="KW-0464">Manganese</keyword>
<dbReference type="PIRSF" id="PIRSF016049">
    <property type="entry name" value="Man_dehyd"/>
    <property type="match status" value="1"/>
</dbReference>
<reference evidence="11" key="1">
    <citation type="submission" date="2016-11" db="EMBL/GenBank/DDBJ databases">
        <authorList>
            <person name="Varghese N."/>
            <person name="Submissions S."/>
        </authorList>
    </citation>
    <scope>NUCLEOTIDE SEQUENCE [LARGE SCALE GENOMIC DNA]</scope>
    <source>
        <strain evidence="11">DSM 27989</strain>
    </source>
</reference>
<dbReference type="InterPro" id="IPR004628">
    <property type="entry name" value="Man_deHydtase"/>
</dbReference>
<dbReference type="GO" id="GO:0042840">
    <property type="term" value="P:D-glucuronate catabolic process"/>
    <property type="evidence" value="ECO:0007669"/>
    <property type="project" value="TreeGrafter"/>
</dbReference>
<comment type="pathway">
    <text evidence="3 9">Carbohydrate metabolism; pentose and glucuronate interconversion.</text>
</comment>
<dbReference type="EC" id="4.2.1.8" evidence="5 9"/>
<dbReference type="GO" id="GO:0030145">
    <property type="term" value="F:manganese ion binding"/>
    <property type="evidence" value="ECO:0007669"/>
    <property type="project" value="TreeGrafter"/>
</dbReference>
<dbReference type="PANTHER" id="PTHR30387:SF2">
    <property type="entry name" value="MANNONATE DEHYDRATASE"/>
    <property type="match status" value="1"/>
</dbReference>
<dbReference type="AlphaFoldDB" id="A0A1M6UXN8"/>
<keyword evidence="6 9" id="KW-0408">Iron</keyword>
<organism evidence="10 11">
    <name type="scientific">Chishuiella changwenlii</name>
    <dbReference type="NCBI Taxonomy" id="1434701"/>
    <lineage>
        <taxon>Bacteria</taxon>
        <taxon>Pseudomonadati</taxon>
        <taxon>Bacteroidota</taxon>
        <taxon>Flavobacteriia</taxon>
        <taxon>Flavobacteriales</taxon>
        <taxon>Weeksellaceae</taxon>
        <taxon>Chishuiella</taxon>
    </lineage>
</organism>
<dbReference type="GO" id="GO:0008198">
    <property type="term" value="F:ferrous iron binding"/>
    <property type="evidence" value="ECO:0007669"/>
    <property type="project" value="TreeGrafter"/>
</dbReference>
<evidence type="ECO:0000256" key="8">
    <source>
        <dbReference type="ARBA" id="ARBA00023239"/>
    </source>
</evidence>
<dbReference type="UniPathway" id="UPA00246"/>
<accession>A0A1M6UXN8</accession>
<keyword evidence="8 9" id="KW-0456">Lyase</keyword>
<evidence type="ECO:0000256" key="3">
    <source>
        <dbReference type="ARBA" id="ARBA00004892"/>
    </source>
</evidence>
<dbReference type="STRING" id="1434701.SAMN05443634_103105"/>
<comment type="catalytic activity">
    <reaction evidence="1 9">
        <text>D-mannonate = 2-dehydro-3-deoxy-D-gluconate + H2O</text>
        <dbReference type="Rhea" id="RHEA:20097"/>
        <dbReference type="ChEBI" id="CHEBI:15377"/>
        <dbReference type="ChEBI" id="CHEBI:17767"/>
        <dbReference type="ChEBI" id="CHEBI:57990"/>
        <dbReference type="EC" id="4.2.1.8"/>
    </reaction>
</comment>
<proteinExistence type="inferred from homology"/>
<protein>
    <recommendedName>
        <fullName evidence="5 9">Mannonate dehydratase</fullName>
        <ecNumber evidence="5 9">4.2.1.8</ecNumber>
    </recommendedName>
    <alternativeName>
        <fullName evidence="9">D-mannonate hydro-lyase</fullName>
    </alternativeName>
</protein>
<evidence type="ECO:0000256" key="2">
    <source>
        <dbReference type="ARBA" id="ARBA00002713"/>
    </source>
</evidence>
<comment type="function">
    <text evidence="2 9">Catalyzes the dehydration of D-mannonate.</text>
</comment>
<evidence type="ECO:0000256" key="6">
    <source>
        <dbReference type="ARBA" id="ARBA00023004"/>
    </source>
</evidence>
<evidence type="ECO:0000313" key="11">
    <source>
        <dbReference type="Proteomes" id="UP000184120"/>
    </source>
</evidence>
<name>A0A1M6UXN8_9FLAO</name>
<evidence type="ECO:0000256" key="7">
    <source>
        <dbReference type="ARBA" id="ARBA00023211"/>
    </source>
</evidence>
<comment type="cofactor">
    <cofactor evidence="9">
        <name>Fe(2+)</name>
        <dbReference type="ChEBI" id="CHEBI:29033"/>
    </cofactor>
    <cofactor evidence="9">
        <name>Mn(2+)</name>
        <dbReference type="ChEBI" id="CHEBI:29035"/>
    </cofactor>
</comment>
<evidence type="ECO:0000256" key="9">
    <source>
        <dbReference type="HAMAP-Rule" id="MF_00106"/>
    </source>
</evidence>
<evidence type="ECO:0000313" key="10">
    <source>
        <dbReference type="EMBL" id="SHK73953.1"/>
    </source>
</evidence>
<dbReference type="NCBIfam" id="NF003027">
    <property type="entry name" value="PRK03906.1"/>
    <property type="match status" value="1"/>
</dbReference>
<dbReference type="PANTHER" id="PTHR30387">
    <property type="entry name" value="MANNONATE DEHYDRATASE"/>
    <property type="match status" value="1"/>
</dbReference>